<evidence type="ECO:0000313" key="1">
    <source>
        <dbReference type="EMBL" id="SVC15584.1"/>
    </source>
</evidence>
<sequence length="32" mass="3369">LKVGIVPGTLRRPLAATTVETRTFASATINDV</sequence>
<protein>
    <submittedName>
        <fullName evidence="1">Uncharacterized protein</fullName>
    </submittedName>
</protein>
<dbReference type="EMBL" id="UINC01076427">
    <property type="protein sequence ID" value="SVC15584.1"/>
    <property type="molecule type" value="Genomic_DNA"/>
</dbReference>
<proteinExistence type="predicted"/>
<reference evidence="1" key="1">
    <citation type="submission" date="2018-05" db="EMBL/GenBank/DDBJ databases">
        <authorList>
            <person name="Lanie J.A."/>
            <person name="Ng W.-L."/>
            <person name="Kazmierczak K.M."/>
            <person name="Andrzejewski T.M."/>
            <person name="Davidsen T.M."/>
            <person name="Wayne K.J."/>
            <person name="Tettelin H."/>
            <person name="Glass J.I."/>
            <person name="Rusch D."/>
            <person name="Podicherti R."/>
            <person name="Tsui H.-C.T."/>
            <person name="Winkler M.E."/>
        </authorList>
    </citation>
    <scope>NUCLEOTIDE SEQUENCE</scope>
</reference>
<accession>A0A382JSX4</accession>
<feature type="non-terminal residue" evidence="1">
    <location>
        <position position="1"/>
    </location>
</feature>
<name>A0A382JSX4_9ZZZZ</name>
<gene>
    <name evidence="1" type="ORF">METZ01_LOCUS268438</name>
</gene>
<organism evidence="1">
    <name type="scientific">marine metagenome</name>
    <dbReference type="NCBI Taxonomy" id="408172"/>
    <lineage>
        <taxon>unclassified sequences</taxon>
        <taxon>metagenomes</taxon>
        <taxon>ecological metagenomes</taxon>
    </lineage>
</organism>
<dbReference type="AlphaFoldDB" id="A0A382JSX4"/>